<dbReference type="Pfam" id="PF00271">
    <property type="entry name" value="Helicase_C"/>
    <property type="match status" value="1"/>
</dbReference>
<keyword evidence="13" id="KW-1185">Reference proteome</keyword>
<dbReference type="SUPFAM" id="SSF52540">
    <property type="entry name" value="P-loop containing nucleoside triphosphate hydrolases"/>
    <property type="match status" value="2"/>
</dbReference>
<comment type="subcellular location">
    <subcellularLocation>
        <location evidence="1">Nucleus</location>
    </subcellularLocation>
</comment>
<gene>
    <name evidence="12" type="primary">CHD1L</name>
</gene>
<evidence type="ECO:0000256" key="5">
    <source>
        <dbReference type="ARBA" id="ARBA00022840"/>
    </source>
</evidence>
<feature type="compositionally biased region" description="Basic and acidic residues" evidence="8">
    <location>
        <begin position="631"/>
        <end position="655"/>
    </location>
</feature>
<feature type="region of interest" description="Disordered" evidence="8">
    <location>
        <begin position="676"/>
        <end position="707"/>
    </location>
</feature>
<dbReference type="PROSITE" id="PS51154">
    <property type="entry name" value="MACRO"/>
    <property type="match status" value="1"/>
</dbReference>
<dbReference type="CDD" id="cd03331">
    <property type="entry name" value="Macro_Poa1p-like_SNF2"/>
    <property type="match status" value="1"/>
</dbReference>
<dbReference type="InterPro" id="IPR001650">
    <property type="entry name" value="Helicase_C-like"/>
</dbReference>
<feature type="domain" description="Helicase C-terminal" evidence="11">
    <location>
        <begin position="340"/>
        <end position="494"/>
    </location>
</feature>
<dbReference type="CDD" id="cd18793">
    <property type="entry name" value="SF2_C_SNF"/>
    <property type="match status" value="1"/>
</dbReference>
<dbReference type="InterPro" id="IPR002589">
    <property type="entry name" value="Macro_dom"/>
</dbReference>
<dbReference type="Pfam" id="PF00176">
    <property type="entry name" value="SNF2-rel_dom"/>
    <property type="match status" value="1"/>
</dbReference>
<evidence type="ECO:0000256" key="4">
    <source>
        <dbReference type="ARBA" id="ARBA00022801"/>
    </source>
</evidence>
<dbReference type="GO" id="GO:0160004">
    <property type="term" value="F:poly-ADP-D-ribose modification-dependent protein binding"/>
    <property type="evidence" value="ECO:0007669"/>
    <property type="project" value="Ensembl"/>
</dbReference>
<accession>A0A6I8NMD0</accession>
<keyword evidence="7" id="KW-0539">Nucleus</keyword>
<dbReference type="InterPro" id="IPR000330">
    <property type="entry name" value="SNF2_N"/>
</dbReference>
<evidence type="ECO:0000259" key="11">
    <source>
        <dbReference type="PROSITE" id="PS51194"/>
    </source>
</evidence>
<dbReference type="InterPro" id="IPR014001">
    <property type="entry name" value="Helicase_ATP-bd"/>
</dbReference>
<evidence type="ECO:0000259" key="9">
    <source>
        <dbReference type="PROSITE" id="PS51154"/>
    </source>
</evidence>
<dbReference type="PROSITE" id="PS51194">
    <property type="entry name" value="HELICASE_CTER"/>
    <property type="match status" value="1"/>
</dbReference>
<dbReference type="GO" id="GO:0000166">
    <property type="term" value="F:nucleotide binding"/>
    <property type="evidence" value="ECO:0000318"/>
    <property type="project" value="GO_Central"/>
</dbReference>
<dbReference type="Gene3D" id="3.40.50.300">
    <property type="entry name" value="P-loop containing nucleotide triphosphate hydrolases"/>
    <property type="match status" value="1"/>
</dbReference>
<reference evidence="12" key="2">
    <citation type="submission" date="2025-09" db="UniProtKB">
        <authorList>
            <consortium name="Ensembl"/>
        </authorList>
    </citation>
    <scope>IDENTIFICATION</scope>
    <source>
        <strain evidence="12">Glennie</strain>
    </source>
</reference>
<feature type="region of interest" description="Disordered" evidence="8">
    <location>
        <begin position="596"/>
        <end position="655"/>
    </location>
</feature>
<evidence type="ECO:0000313" key="13">
    <source>
        <dbReference type="Proteomes" id="UP000002279"/>
    </source>
</evidence>
<dbReference type="PANTHER" id="PTHR47157">
    <property type="entry name" value="CHROMODOMAIN-HELICASE-DNA-BINDING PROTEIN 1-LIKE"/>
    <property type="match status" value="1"/>
</dbReference>
<dbReference type="GO" id="GO:0016887">
    <property type="term" value="F:ATP hydrolysis activity"/>
    <property type="evidence" value="ECO:0007669"/>
    <property type="project" value="Ensembl"/>
</dbReference>
<evidence type="ECO:0000256" key="2">
    <source>
        <dbReference type="ARBA" id="ARBA00007025"/>
    </source>
</evidence>
<dbReference type="InterPro" id="IPR038718">
    <property type="entry name" value="SNF2-like_sf"/>
</dbReference>
<feature type="compositionally biased region" description="Low complexity" evidence="8">
    <location>
        <begin position="885"/>
        <end position="898"/>
    </location>
</feature>
<dbReference type="SMART" id="SM00490">
    <property type="entry name" value="HELICc"/>
    <property type="match status" value="1"/>
</dbReference>
<feature type="region of interest" description="Disordered" evidence="8">
    <location>
        <begin position="868"/>
        <end position="903"/>
    </location>
</feature>
<dbReference type="FunFam" id="3.40.50.10810:FF:000037">
    <property type="entry name" value="chromodomain-helicase-DNA-binding protein 1-like isoform X1"/>
    <property type="match status" value="1"/>
</dbReference>
<keyword evidence="6" id="KW-0175">Coiled coil</keyword>
<dbReference type="GO" id="GO:0140658">
    <property type="term" value="F:ATP-dependent chromatin remodeler activity"/>
    <property type="evidence" value="ECO:0007669"/>
    <property type="project" value="Ensembl"/>
</dbReference>
<dbReference type="FunFam" id="3.40.50.300:FF:000607">
    <property type="entry name" value="chromodomain-helicase-DNA-binding protein 1-like isoform X1"/>
    <property type="match status" value="1"/>
</dbReference>
<dbReference type="GO" id="GO:0005634">
    <property type="term" value="C:nucleus"/>
    <property type="evidence" value="ECO:0000318"/>
    <property type="project" value="GO_Central"/>
</dbReference>
<dbReference type="Bgee" id="ENSOANG00000003068">
    <property type="expression patterns" value="Expressed in liver and 8 other cell types or tissues"/>
</dbReference>
<proteinExistence type="inferred from homology"/>
<comment type="similarity">
    <text evidence="2">Belongs to the SNF2/RAD54 helicase family.</text>
</comment>
<keyword evidence="4" id="KW-0378">Hydrolase</keyword>
<dbReference type="GO" id="GO:0005524">
    <property type="term" value="F:ATP binding"/>
    <property type="evidence" value="ECO:0007669"/>
    <property type="project" value="UniProtKB-KW"/>
</dbReference>
<dbReference type="GO" id="GO:0006338">
    <property type="term" value="P:chromatin remodeling"/>
    <property type="evidence" value="ECO:0000318"/>
    <property type="project" value="GO_Central"/>
</dbReference>
<organism evidence="12 13">
    <name type="scientific">Ornithorhynchus anatinus</name>
    <name type="common">Duckbill platypus</name>
    <dbReference type="NCBI Taxonomy" id="9258"/>
    <lineage>
        <taxon>Eukaryota</taxon>
        <taxon>Metazoa</taxon>
        <taxon>Chordata</taxon>
        <taxon>Craniata</taxon>
        <taxon>Vertebrata</taxon>
        <taxon>Euteleostomi</taxon>
        <taxon>Mammalia</taxon>
        <taxon>Monotremata</taxon>
        <taxon>Ornithorhynchidae</taxon>
        <taxon>Ornithorhynchus</taxon>
    </lineage>
</organism>
<dbReference type="InterPro" id="IPR027417">
    <property type="entry name" value="P-loop_NTPase"/>
</dbReference>
<dbReference type="PANTHER" id="PTHR47157:SF1">
    <property type="entry name" value="CHROMODOMAIN-HELICASE-DNA-BINDING PROTEIN 1-LIKE"/>
    <property type="match status" value="1"/>
</dbReference>
<keyword evidence="3" id="KW-0547">Nucleotide-binding</keyword>
<dbReference type="GO" id="GO:0140566">
    <property type="term" value="F:histone reader activity"/>
    <property type="evidence" value="ECO:0007669"/>
    <property type="project" value="Ensembl"/>
</dbReference>
<dbReference type="CDD" id="cd18006">
    <property type="entry name" value="DEXHc_CHD1L"/>
    <property type="match status" value="1"/>
</dbReference>
<dbReference type="GO" id="GO:0006281">
    <property type="term" value="P:DNA repair"/>
    <property type="evidence" value="ECO:0007669"/>
    <property type="project" value="InterPro"/>
</dbReference>
<dbReference type="InterPro" id="IPR043472">
    <property type="entry name" value="Macro_dom-like"/>
</dbReference>
<protein>
    <submittedName>
        <fullName evidence="12">Chromodomain helicase DNA binding protein 1 like</fullName>
    </submittedName>
</protein>
<evidence type="ECO:0000256" key="7">
    <source>
        <dbReference type="ARBA" id="ARBA00023242"/>
    </source>
</evidence>
<dbReference type="Proteomes" id="UP000002279">
    <property type="component" value="Unplaced"/>
</dbReference>
<feature type="domain" description="Macro" evidence="9">
    <location>
        <begin position="698"/>
        <end position="871"/>
    </location>
</feature>
<dbReference type="GO" id="GO:0006974">
    <property type="term" value="P:DNA damage response"/>
    <property type="evidence" value="ECO:0000318"/>
    <property type="project" value="GO_Central"/>
</dbReference>
<dbReference type="OMA" id="WQNELFR"/>
<keyword evidence="5" id="KW-0067">ATP-binding</keyword>
<name>A0A6I8NMD0_ORNAN</name>
<evidence type="ECO:0000313" key="12">
    <source>
        <dbReference type="Ensembl" id="ENSOANP00000041900.1"/>
    </source>
</evidence>
<dbReference type="InParanoid" id="A0A6I8NMD0"/>
<evidence type="ECO:0000256" key="1">
    <source>
        <dbReference type="ARBA" id="ARBA00004123"/>
    </source>
</evidence>
<evidence type="ECO:0000259" key="10">
    <source>
        <dbReference type="PROSITE" id="PS51192"/>
    </source>
</evidence>
<feature type="compositionally biased region" description="Acidic residues" evidence="8">
    <location>
        <begin position="681"/>
        <end position="707"/>
    </location>
</feature>
<dbReference type="AlphaFoldDB" id="A0A6I8NMD0"/>
<dbReference type="InterPro" id="IPR031053">
    <property type="entry name" value="ALC1"/>
</dbReference>
<dbReference type="SUPFAM" id="SSF52949">
    <property type="entry name" value="Macro domain-like"/>
    <property type="match status" value="1"/>
</dbReference>
<feature type="domain" description="Helicase ATP-binding" evidence="10">
    <location>
        <begin position="47"/>
        <end position="212"/>
    </location>
</feature>
<sequence>MYQACSKPRVDEVNLVGHKPCPTRGRSALFPGIRLRSYQLAGVNWLVQHYRQQHGCILGDEMGLGKTCQTIALLVYLRGNLKSNGPFLILCPLSVLGNWKEEMERFAPGLSCVAYTGAKEDRAGLQHELKQEECFHVLLTTYEVCLKDASFLKAFSWQALVVDEAHRLKNQSSLLHKTLSEFSVGFSLLLTGTPIQNSLQELYSLLSFVEPSVFPWDQRDDFVQRFRGVEEDTEPARELRRLLQPFLLRRVKAEVAPELPRKVELVLFHGLSDLQRTVYRAILMKDLDAFEREMGKKVKLQNILSQLRKCVGHPYLFEGVEPEPFAIGDHLVEASGKLHLLDKLLAFLYAGGHRVLLFSQMTRMLDVLQDYMDYRGYSYERLDGSVRGEERHLAIKNFGQQPVFVFLLSTRAGGVGMNLTAADTVIFVDSDFNPQNDLQATARVHRIGQSKPVKIIRLIGRDTVEEIIYRTAVSKLRLTNAIMEGGHFALGPLEEPAPSAMQLSEILKFGLDKLLSSEESSGEEADVDLQNILGESVGGSWVVEDAPSAGEESQESELPWSPEHMYLYEGKDYSKEPSVEDRKSFEQLLALQKSLLTESGSPAGPSLRSRGSVRPSGLAPKRKRVLSPEELADRQRKRQEAAAKRARMLEEKKKEKEEAEYKRKLAWWETNHYHSPCLPSDESEVEEEEEDAGEPGTSDEFEDEDPDQAGIRYVSGDVTHPQAGEEDVIIVHCVDDSGRWGRGGLFSALEGRSDQPRKTYQLAGEMQDLALGSVLLFPINDKESRNSGQDLLALIVAQHRDRSNNLSGIKMSALEVGLKKIYLAARKRNASVHLPRIGHATAGFNWYGTERLIQKHLAARGIPTSVYPCSTRPSPARPTSPSPRAPSLTRSPRLPSTRYTPRPHAPPPVLWPCTLPACPIILQALHPMLGLPAPCLHSPRPQPSPLFLLRGG</sequence>
<dbReference type="PROSITE" id="PS51192">
    <property type="entry name" value="HELICASE_ATP_BIND_1"/>
    <property type="match status" value="1"/>
</dbReference>
<evidence type="ECO:0000256" key="8">
    <source>
        <dbReference type="SAM" id="MobiDB-lite"/>
    </source>
</evidence>
<dbReference type="GO" id="GO:0005654">
    <property type="term" value="C:nucleoplasm"/>
    <property type="evidence" value="ECO:0007669"/>
    <property type="project" value="Ensembl"/>
</dbReference>
<dbReference type="Gene3D" id="3.40.220.10">
    <property type="entry name" value="Leucine Aminopeptidase, subunit E, domain 1"/>
    <property type="match status" value="1"/>
</dbReference>
<dbReference type="GO" id="GO:0031491">
    <property type="term" value="F:nucleosome binding"/>
    <property type="evidence" value="ECO:0007669"/>
    <property type="project" value="Ensembl"/>
</dbReference>
<dbReference type="GeneTree" id="ENSGT00940000159402"/>
<dbReference type="FunCoup" id="A0A6I8NMD0">
    <property type="interactions" value="2091"/>
</dbReference>
<feature type="compositionally biased region" description="Pro residues" evidence="8">
    <location>
        <begin position="875"/>
        <end position="884"/>
    </location>
</feature>
<evidence type="ECO:0000256" key="3">
    <source>
        <dbReference type="ARBA" id="ARBA00022741"/>
    </source>
</evidence>
<dbReference type="GO" id="GO:0003678">
    <property type="term" value="F:DNA helicase activity"/>
    <property type="evidence" value="ECO:0007669"/>
    <property type="project" value="InterPro"/>
</dbReference>
<evidence type="ECO:0000256" key="6">
    <source>
        <dbReference type="ARBA" id="ARBA00023054"/>
    </source>
</evidence>
<dbReference type="GO" id="GO:0035861">
    <property type="term" value="C:site of double-strand break"/>
    <property type="evidence" value="ECO:0007669"/>
    <property type="project" value="Ensembl"/>
</dbReference>
<reference evidence="12" key="1">
    <citation type="submission" date="2025-08" db="UniProtKB">
        <authorList>
            <consortium name="Ensembl"/>
        </authorList>
    </citation>
    <scope>IDENTIFICATION</scope>
    <source>
        <strain evidence="12">Glennie</strain>
    </source>
</reference>
<dbReference type="SMART" id="SM00487">
    <property type="entry name" value="DEXDc"/>
    <property type="match status" value="1"/>
</dbReference>
<dbReference type="InterPro" id="IPR049730">
    <property type="entry name" value="SNF2/RAD54-like_C"/>
</dbReference>
<dbReference type="Ensembl" id="ENSOANT00000056857.1">
    <property type="protein sequence ID" value="ENSOANP00000041900.1"/>
    <property type="gene ID" value="ENSOANG00000003068.3"/>
</dbReference>
<dbReference type="Gene3D" id="3.40.50.10810">
    <property type="entry name" value="Tandem AAA-ATPase domain"/>
    <property type="match status" value="1"/>
</dbReference>